<dbReference type="OMA" id="GTHADEF"/>
<name>A0A1C7M2Y4_GRIFR</name>
<evidence type="ECO:0008006" key="3">
    <source>
        <dbReference type="Google" id="ProtNLM"/>
    </source>
</evidence>
<evidence type="ECO:0000313" key="2">
    <source>
        <dbReference type="Proteomes" id="UP000092993"/>
    </source>
</evidence>
<gene>
    <name evidence="1" type="ORF">A0H81_08358</name>
</gene>
<protein>
    <recommendedName>
        <fullName evidence="3">Reverse transcriptase domain-containing protein</fullName>
    </recommendedName>
</protein>
<reference evidence="1 2" key="1">
    <citation type="submission" date="2016-03" db="EMBL/GenBank/DDBJ databases">
        <title>Whole genome sequencing of Grifola frondosa 9006-11.</title>
        <authorList>
            <person name="Min B."/>
            <person name="Park H."/>
            <person name="Kim J.-G."/>
            <person name="Cho H."/>
            <person name="Oh Y.-L."/>
            <person name="Kong W.-S."/>
            <person name="Choi I.-G."/>
        </authorList>
    </citation>
    <scope>NUCLEOTIDE SEQUENCE [LARGE SCALE GENOMIC DNA]</scope>
    <source>
        <strain evidence="1 2">9006-11</strain>
    </source>
</reference>
<accession>A0A1C7M2Y4</accession>
<dbReference type="STRING" id="5627.A0A1C7M2Y4"/>
<dbReference type="PANTHER" id="PTHR33050:SF7">
    <property type="entry name" value="RIBONUCLEASE H"/>
    <property type="match status" value="1"/>
</dbReference>
<keyword evidence="2" id="KW-1185">Reference proteome</keyword>
<comment type="caution">
    <text evidence="1">The sequence shown here is derived from an EMBL/GenBank/DDBJ whole genome shotgun (WGS) entry which is preliminary data.</text>
</comment>
<dbReference type="Proteomes" id="UP000092993">
    <property type="component" value="Unassembled WGS sequence"/>
</dbReference>
<organism evidence="1 2">
    <name type="scientific">Grifola frondosa</name>
    <name type="common">Maitake</name>
    <name type="synonym">Polyporus frondosus</name>
    <dbReference type="NCBI Taxonomy" id="5627"/>
    <lineage>
        <taxon>Eukaryota</taxon>
        <taxon>Fungi</taxon>
        <taxon>Dikarya</taxon>
        <taxon>Basidiomycota</taxon>
        <taxon>Agaricomycotina</taxon>
        <taxon>Agaricomycetes</taxon>
        <taxon>Polyporales</taxon>
        <taxon>Grifolaceae</taxon>
        <taxon>Grifola</taxon>
    </lineage>
</organism>
<dbReference type="AlphaFoldDB" id="A0A1C7M2Y4"/>
<dbReference type="InterPro" id="IPR052055">
    <property type="entry name" value="Hepadnavirus_pol/RT"/>
</dbReference>
<dbReference type="OrthoDB" id="3248529at2759"/>
<sequence>MRADDGTPETARTRPQLAGTTTSALFAPILGTQWANALRLAPSNLFDAHHPKYLRNLIWTAGGKRVLTTADASLTQAPLPDVPESEHSNPTVNATLKSHPHLFSIVTPIHVDHFEALLDGHPNPAFVRSVLRGLREGFWPWASSPPASYPVTWDEDWPPPGDEATLAFLREQRDEEIALGRFSAAFGPDLLPGMYCMPIHAVSKPHSDKLRLVNDHSAGQFSLNSLITHESIKGVILDGIPALGESLRALRRKHGAVRLIMWKSDVSQAYRHLPMSVYWQIKQVATFDRLRYVDQCNLFGSCAGQRIFAAFMCLVVWIAVVRLCIEHLNYVDDSFGFELDSRVEFYLPYRMYLPAKQAKLLCLWDQIGLPHERKKQECGPVLTIIGFDVDPNAMTVTLLQEGRIKLLEAIRSFTDVSSIRKRCPLAEFQSFAGYANWAFNVYPLLKPGLCNLYSKMAGKDNRRAGLFINAAIVRDLNWMASHIESSSGIHFLDALEWGPEDLVQGTHADEFALVDASGTGMGLYFPWLNFGFLSPLPFDTPTTAIFFFEAYAIASALHRISSWRSAGHVIKRIAILSDNTDAVSIFNTLRALPDYNPILMLSVDILLHDSIQLRVDHIAGVDNEVADALSHNDPDHACRFAPGLRIFPFTPPLLSQGVGKNEHFPFETLAACA</sequence>
<dbReference type="InterPro" id="IPR043502">
    <property type="entry name" value="DNA/RNA_pol_sf"/>
</dbReference>
<evidence type="ECO:0000313" key="1">
    <source>
        <dbReference type="EMBL" id="OBZ71265.1"/>
    </source>
</evidence>
<dbReference type="SUPFAM" id="SSF56672">
    <property type="entry name" value="DNA/RNA polymerases"/>
    <property type="match status" value="1"/>
</dbReference>
<proteinExistence type="predicted"/>
<dbReference type="PANTHER" id="PTHR33050">
    <property type="entry name" value="REVERSE TRANSCRIPTASE DOMAIN-CONTAINING PROTEIN"/>
    <property type="match status" value="1"/>
</dbReference>
<dbReference type="EMBL" id="LUGG01000011">
    <property type="protein sequence ID" value="OBZ71265.1"/>
    <property type="molecule type" value="Genomic_DNA"/>
</dbReference>